<name>C5LT24_PERM5</name>
<dbReference type="Proteomes" id="UP000007800">
    <property type="component" value="Unassembled WGS sequence"/>
</dbReference>
<proteinExistence type="predicted"/>
<organism evidence="2">
    <name type="scientific">Perkinsus marinus (strain ATCC 50983 / TXsc)</name>
    <dbReference type="NCBI Taxonomy" id="423536"/>
    <lineage>
        <taxon>Eukaryota</taxon>
        <taxon>Sar</taxon>
        <taxon>Alveolata</taxon>
        <taxon>Perkinsozoa</taxon>
        <taxon>Perkinsea</taxon>
        <taxon>Perkinsida</taxon>
        <taxon>Perkinsidae</taxon>
        <taxon>Perkinsus</taxon>
    </lineage>
</organism>
<dbReference type="InParanoid" id="C5LT24"/>
<keyword evidence="2" id="KW-1185">Reference proteome</keyword>
<dbReference type="RefSeq" id="XP_002767274.1">
    <property type="nucleotide sequence ID" value="XM_002767228.1"/>
</dbReference>
<dbReference type="GeneID" id="9049689"/>
<protein>
    <submittedName>
        <fullName evidence="1">Uncharacterized protein</fullName>
    </submittedName>
</protein>
<sequence>MQTSTIWMQISICLMANEPLAYGAIAPMFHEAPKEIVYKIESSKFDDLRGKGWMCFLDAGPRSLMINGLITTVFDKNIYAGFHYIKVEDPLKEFNSRAFQPSRVTSSGILRCPEIATDLQEVFAGITNPPDVVAQKVGDEIMSNICDEYRKATQSLLRKPRSIRPTEASD</sequence>
<dbReference type="AlphaFoldDB" id="C5LT24"/>
<evidence type="ECO:0000313" key="2">
    <source>
        <dbReference type="Proteomes" id="UP000007800"/>
    </source>
</evidence>
<reference evidence="1 2" key="1">
    <citation type="submission" date="2008-07" db="EMBL/GenBank/DDBJ databases">
        <authorList>
            <person name="El-Sayed N."/>
            <person name="Caler E."/>
            <person name="Inman J."/>
            <person name="Amedeo P."/>
            <person name="Hass B."/>
            <person name="Wortman J."/>
        </authorList>
    </citation>
    <scope>NUCLEOTIDE SEQUENCE [LARGE SCALE GENOMIC DNA]</scope>
    <source>
        <strain evidence="2">ATCC 50983 / TXsc</strain>
    </source>
</reference>
<dbReference type="EMBL" id="GG685288">
    <property type="protein sequence ID" value="EEQ99991.1"/>
    <property type="molecule type" value="Genomic_DNA"/>
</dbReference>
<accession>C5LT24</accession>
<gene>
    <name evidence="1" type="ORF">Pmar_PMAR024470</name>
</gene>
<evidence type="ECO:0000313" key="1">
    <source>
        <dbReference type="EMBL" id="EEQ99991.1"/>
    </source>
</evidence>